<accession>A0A7C8MF80</accession>
<evidence type="ECO:0000313" key="4">
    <source>
        <dbReference type="Proteomes" id="UP000481858"/>
    </source>
</evidence>
<keyword evidence="1" id="KW-0472">Membrane</keyword>
<feature type="transmembrane region" description="Helical" evidence="1">
    <location>
        <begin position="17"/>
        <end position="38"/>
    </location>
</feature>
<dbReference type="InterPro" id="IPR049326">
    <property type="entry name" value="Rhodopsin_dom_fungi"/>
</dbReference>
<dbReference type="OrthoDB" id="3918601at2759"/>
<feature type="transmembrane region" description="Helical" evidence="1">
    <location>
        <begin position="91"/>
        <end position="113"/>
    </location>
</feature>
<dbReference type="PANTHER" id="PTHR38794:SF3">
    <property type="entry name" value="INTEGRAL MEMBRANE PROTEIN"/>
    <property type="match status" value="1"/>
</dbReference>
<proteinExistence type="predicted"/>
<feature type="transmembrane region" description="Helical" evidence="1">
    <location>
        <begin position="243"/>
        <end position="261"/>
    </location>
</feature>
<name>A0A7C8MF80_9PEZI</name>
<dbReference type="PANTHER" id="PTHR38794">
    <property type="entry name" value="INTEGRAL MEMBRANE PROTEIN"/>
    <property type="match status" value="1"/>
</dbReference>
<feature type="domain" description="Rhodopsin" evidence="2">
    <location>
        <begin position="32"/>
        <end position="266"/>
    </location>
</feature>
<keyword evidence="4" id="KW-1185">Reference proteome</keyword>
<keyword evidence="1" id="KW-1133">Transmembrane helix</keyword>
<sequence>MDSANNVPNTNARLTEFIIWFLFIAAVFSVGARLGTKYALAHRLGVDDKLIIGSLIIYLAQCIAITVATSADISTSTNDSNEVSSGFMKAQYASVPLLILALALVKWSNSAFIRQLSPKHIYRRVSLALATVVGFWLVSAIVTGLLQCSLPRPWDFTDNSHCINRQAWWAFTVVLNVITDIGLVILYFFIIVELQLSLARKAGIIVAFSTRLLVVGITLVQLATSLDEGDRVEVSSSLRVPLVLNQAVISSSVIIACVPYLKPFMQALQIGINRVDNTSAFEDELVHFPAPTTSSDSNWGSRVNYQ</sequence>
<feature type="transmembrane region" description="Helical" evidence="1">
    <location>
        <begin position="202"/>
        <end position="223"/>
    </location>
</feature>
<feature type="transmembrane region" description="Helical" evidence="1">
    <location>
        <begin position="167"/>
        <end position="190"/>
    </location>
</feature>
<protein>
    <recommendedName>
        <fullName evidence="2">Rhodopsin domain-containing protein</fullName>
    </recommendedName>
</protein>
<dbReference type="AlphaFoldDB" id="A0A7C8MF80"/>
<gene>
    <name evidence="3" type="ORF">GQX73_g10560</name>
</gene>
<evidence type="ECO:0000256" key="1">
    <source>
        <dbReference type="SAM" id="Phobius"/>
    </source>
</evidence>
<dbReference type="InParanoid" id="A0A7C8MF80"/>
<comment type="caution">
    <text evidence="3">The sequence shown here is derived from an EMBL/GenBank/DDBJ whole genome shotgun (WGS) entry which is preliminary data.</text>
</comment>
<evidence type="ECO:0000259" key="2">
    <source>
        <dbReference type="Pfam" id="PF20684"/>
    </source>
</evidence>
<feature type="transmembrane region" description="Helical" evidence="1">
    <location>
        <begin position="125"/>
        <end position="147"/>
    </location>
</feature>
<feature type="transmembrane region" description="Helical" evidence="1">
    <location>
        <begin position="50"/>
        <end position="71"/>
    </location>
</feature>
<reference evidence="3 4" key="1">
    <citation type="submission" date="2019-12" db="EMBL/GenBank/DDBJ databases">
        <title>Draft genome sequence of the ascomycete Xylaria multiplex DSM 110363.</title>
        <authorList>
            <person name="Buettner E."/>
            <person name="Kellner H."/>
        </authorList>
    </citation>
    <scope>NUCLEOTIDE SEQUENCE [LARGE SCALE GENOMIC DNA]</scope>
    <source>
        <strain evidence="3 4">DSM 110363</strain>
    </source>
</reference>
<dbReference type="EMBL" id="WUBL01000242">
    <property type="protein sequence ID" value="KAF2963012.1"/>
    <property type="molecule type" value="Genomic_DNA"/>
</dbReference>
<keyword evidence="1" id="KW-0812">Transmembrane</keyword>
<dbReference type="Proteomes" id="UP000481858">
    <property type="component" value="Unassembled WGS sequence"/>
</dbReference>
<evidence type="ECO:0000313" key="3">
    <source>
        <dbReference type="EMBL" id="KAF2963012.1"/>
    </source>
</evidence>
<dbReference type="Pfam" id="PF20684">
    <property type="entry name" value="Fung_rhodopsin"/>
    <property type="match status" value="1"/>
</dbReference>
<organism evidence="3 4">
    <name type="scientific">Xylaria multiplex</name>
    <dbReference type="NCBI Taxonomy" id="323545"/>
    <lineage>
        <taxon>Eukaryota</taxon>
        <taxon>Fungi</taxon>
        <taxon>Dikarya</taxon>
        <taxon>Ascomycota</taxon>
        <taxon>Pezizomycotina</taxon>
        <taxon>Sordariomycetes</taxon>
        <taxon>Xylariomycetidae</taxon>
        <taxon>Xylariales</taxon>
        <taxon>Xylariaceae</taxon>
        <taxon>Xylaria</taxon>
    </lineage>
</organism>